<dbReference type="AlphaFoldDB" id="A0A6A6Z5V6"/>
<feature type="compositionally biased region" description="Pro residues" evidence="1">
    <location>
        <begin position="111"/>
        <end position="122"/>
    </location>
</feature>
<proteinExistence type="predicted"/>
<feature type="compositionally biased region" description="Low complexity" evidence="1">
    <location>
        <begin position="195"/>
        <end position="205"/>
    </location>
</feature>
<dbReference type="GeneID" id="54453494"/>
<reference evidence="2 4" key="1">
    <citation type="journal article" date="2020" name="Stud. Mycol.">
        <title>101 Dothideomycetes genomes: a test case for predicting lifestyles and emergence of pathogens.</title>
        <authorList>
            <person name="Haridas S."/>
            <person name="Albert R."/>
            <person name="Binder M."/>
            <person name="Bloem J."/>
            <person name="Labutti K."/>
            <person name="Salamov A."/>
            <person name="Andreopoulos B."/>
            <person name="Baker S."/>
            <person name="Barry K."/>
            <person name="Bills G."/>
            <person name="Bluhm B."/>
            <person name="Cannon C."/>
            <person name="Castanera R."/>
            <person name="Culley D."/>
            <person name="Daum C."/>
            <person name="Ezra D."/>
            <person name="Gonzalez J."/>
            <person name="Henrissat B."/>
            <person name="Kuo A."/>
            <person name="Liang C."/>
            <person name="Lipzen A."/>
            <person name="Lutzoni F."/>
            <person name="Magnuson J."/>
            <person name="Mondo S."/>
            <person name="Nolan M."/>
            <person name="Ohm R."/>
            <person name="Pangilinan J."/>
            <person name="Park H.-J."/>
            <person name="Ramirez L."/>
            <person name="Alfaro M."/>
            <person name="Sun H."/>
            <person name="Tritt A."/>
            <person name="Yoshinaga Y."/>
            <person name="Zwiers L.-H."/>
            <person name="Turgeon B."/>
            <person name="Goodwin S."/>
            <person name="Spatafora J."/>
            <person name="Crous P."/>
            <person name="Grigoriev I."/>
        </authorList>
    </citation>
    <scope>NUCLEOTIDE SEQUENCE</scope>
    <source>
        <strain evidence="2 4">CBS 304.34</strain>
    </source>
</reference>
<sequence length="348" mass="37750">MLSSLTSFLGGPSSNTPQLKSAFKKSKGGEKRVRFKLSGEQSRNRPPPRRSSSPHPHFGSRGMPSRPSAPSSFIPTSTRPACPQRSHAPSSSASTTRGRPEFASHSSTTPSRPPHPQVPCTPPTRDTASTRGRAEFTPRPFTPRPSTPAATSLASRPSTRPSNAQLSSTSSPRVAAAAPGRPCPLPPSTAQILGRPTSTNPPSSRSIREPLSVRHAAPRHFRPSQTPLSTLTQLQAPEPTSLTSLLSSILFAPPPPPAPPPIPRPRHLIPAGNTLLDPVALHPERWRLWWTTKLPLQQEMEKFDEESRRMDLRMGRGGGGGGVRGRERVVRRVVLKRGEEWVETWAGK</sequence>
<feature type="compositionally biased region" description="Polar residues" evidence="1">
    <location>
        <begin position="68"/>
        <end position="79"/>
    </location>
</feature>
<feature type="compositionally biased region" description="Low complexity" evidence="1">
    <location>
        <begin position="147"/>
        <end position="160"/>
    </location>
</feature>
<protein>
    <submittedName>
        <fullName evidence="2 4">Uncharacterized protein</fullName>
    </submittedName>
</protein>
<evidence type="ECO:0000313" key="2">
    <source>
        <dbReference type="EMBL" id="KAF2816109.1"/>
    </source>
</evidence>
<feature type="compositionally biased region" description="Polar residues" evidence="1">
    <location>
        <begin position="87"/>
        <end position="97"/>
    </location>
</feature>
<keyword evidence="3" id="KW-1185">Reference proteome</keyword>
<feature type="compositionally biased region" description="Low complexity" evidence="1">
    <location>
        <begin position="50"/>
        <end position="62"/>
    </location>
</feature>
<feature type="compositionally biased region" description="Polar residues" evidence="1">
    <location>
        <begin position="161"/>
        <end position="172"/>
    </location>
</feature>
<evidence type="ECO:0000256" key="1">
    <source>
        <dbReference type="SAM" id="MobiDB-lite"/>
    </source>
</evidence>
<organism evidence="2">
    <name type="scientific">Mytilinidion resinicola</name>
    <dbReference type="NCBI Taxonomy" id="574789"/>
    <lineage>
        <taxon>Eukaryota</taxon>
        <taxon>Fungi</taxon>
        <taxon>Dikarya</taxon>
        <taxon>Ascomycota</taxon>
        <taxon>Pezizomycotina</taxon>
        <taxon>Dothideomycetes</taxon>
        <taxon>Pleosporomycetidae</taxon>
        <taxon>Mytilinidiales</taxon>
        <taxon>Mytilinidiaceae</taxon>
        <taxon>Mytilinidion</taxon>
    </lineage>
</organism>
<accession>A0A6A6Z5V6</accession>
<reference evidence="4" key="3">
    <citation type="submission" date="2025-04" db="UniProtKB">
        <authorList>
            <consortium name="RefSeq"/>
        </authorList>
    </citation>
    <scope>IDENTIFICATION</scope>
    <source>
        <strain evidence="4">CBS 304.34</strain>
    </source>
</reference>
<dbReference type="RefSeq" id="XP_033583073.1">
    <property type="nucleotide sequence ID" value="XM_033712601.1"/>
</dbReference>
<dbReference type="Proteomes" id="UP000504636">
    <property type="component" value="Unplaced"/>
</dbReference>
<evidence type="ECO:0000313" key="3">
    <source>
        <dbReference type="Proteomes" id="UP000504636"/>
    </source>
</evidence>
<name>A0A6A6Z5V6_9PEZI</name>
<feature type="region of interest" description="Disordered" evidence="1">
    <location>
        <begin position="1"/>
        <end position="209"/>
    </location>
</feature>
<gene>
    <name evidence="2 4" type="ORF">BDZ99DRAFT_129060</name>
</gene>
<reference evidence="4" key="2">
    <citation type="submission" date="2020-04" db="EMBL/GenBank/DDBJ databases">
        <authorList>
            <consortium name="NCBI Genome Project"/>
        </authorList>
    </citation>
    <scope>NUCLEOTIDE SEQUENCE</scope>
    <source>
        <strain evidence="4">CBS 304.34</strain>
    </source>
</reference>
<evidence type="ECO:0000313" key="4">
    <source>
        <dbReference type="RefSeq" id="XP_033583073.1"/>
    </source>
</evidence>
<feature type="compositionally biased region" description="Polar residues" evidence="1">
    <location>
        <begin position="1"/>
        <end position="19"/>
    </location>
</feature>
<dbReference type="EMBL" id="MU003693">
    <property type="protein sequence ID" value="KAF2816109.1"/>
    <property type="molecule type" value="Genomic_DNA"/>
</dbReference>